<protein>
    <recommendedName>
        <fullName evidence="8">Rx N-terminal domain-containing protein</fullName>
    </recommendedName>
</protein>
<dbReference type="InterPro" id="IPR055414">
    <property type="entry name" value="LRR_R13L4/SHOC2-like"/>
</dbReference>
<dbReference type="FunFam" id="1.10.10.10:FF:000322">
    <property type="entry name" value="Probable disease resistance protein At1g63360"/>
    <property type="match status" value="1"/>
</dbReference>
<keyword evidence="2" id="KW-0611">Plant defense</keyword>
<feature type="region of interest" description="Disordered" evidence="3">
    <location>
        <begin position="76"/>
        <end position="104"/>
    </location>
</feature>
<evidence type="ECO:0000313" key="6">
    <source>
        <dbReference type="EMBL" id="PIA32953.1"/>
    </source>
</evidence>
<accession>A0A2G5CNT0</accession>
<dbReference type="InParanoid" id="A0A2G5CNT0"/>
<evidence type="ECO:0000259" key="5">
    <source>
        <dbReference type="Pfam" id="PF23598"/>
    </source>
</evidence>
<proteinExistence type="predicted"/>
<feature type="domain" description="Disease resistance protein winged helix" evidence="4">
    <location>
        <begin position="164"/>
        <end position="233"/>
    </location>
</feature>
<keyword evidence="7" id="KW-1185">Reference proteome</keyword>
<keyword evidence="1" id="KW-0677">Repeat</keyword>
<dbReference type="AlphaFoldDB" id="A0A2G5CNT0"/>
<gene>
    <name evidence="6" type="ORF">AQUCO_04300128v1</name>
</gene>
<name>A0A2G5CNT0_AQUCA</name>
<dbReference type="PANTHER" id="PTHR23155:SF1076">
    <property type="entry name" value="LEUCINE-RICH REPEAT (LRR) FAMILY PROTEIN-RELATED"/>
    <property type="match status" value="1"/>
</dbReference>
<dbReference type="SUPFAM" id="SSF52047">
    <property type="entry name" value="RNI-like"/>
    <property type="match status" value="1"/>
</dbReference>
<reference evidence="6 7" key="1">
    <citation type="submission" date="2017-09" db="EMBL/GenBank/DDBJ databases">
        <title>WGS assembly of Aquilegia coerulea Goldsmith.</title>
        <authorList>
            <person name="Hodges S."/>
            <person name="Kramer E."/>
            <person name="Nordborg M."/>
            <person name="Tomkins J."/>
            <person name="Borevitz J."/>
            <person name="Derieg N."/>
            <person name="Yan J."/>
            <person name="Mihaltcheva S."/>
            <person name="Hayes R.D."/>
            <person name="Rokhsar D."/>
        </authorList>
    </citation>
    <scope>NUCLEOTIDE SEQUENCE [LARGE SCALE GENOMIC DNA]</scope>
    <source>
        <strain evidence="7">cv. Goldsmith</strain>
    </source>
</reference>
<dbReference type="PANTHER" id="PTHR23155">
    <property type="entry name" value="DISEASE RESISTANCE PROTEIN RP"/>
    <property type="match status" value="1"/>
</dbReference>
<feature type="compositionally biased region" description="Polar residues" evidence="3">
    <location>
        <begin position="77"/>
        <end position="98"/>
    </location>
</feature>
<dbReference type="Pfam" id="PF23559">
    <property type="entry name" value="WHD_DRP"/>
    <property type="match status" value="1"/>
</dbReference>
<dbReference type="GO" id="GO:0098542">
    <property type="term" value="P:defense response to other organism"/>
    <property type="evidence" value="ECO:0007669"/>
    <property type="project" value="TreeGrafter"/>
</dbReference>
<dbReference type="InterPro" id="IPR044974">
    <property type="entry name" value="Disease_R_plants"/>
</dbReference>
<dbReference type="Gene3D" id="1.10.10.10">
    <property type="entry name" value="Winged helix-like DNA-binding domain superfamily/Winged helix DNA-binding domain"/>
    <property type="match status" value="1"/>
</dbReference>
<feature type="domain" description="Disease resistance R13L4/SHOC-2-like LRR" evidence="5">
    <location>
        <begin position="302"/>
        <end position="531"/>
    </location>
</feature>
<evidence type="ECO:0000256" key="3">
    <source>
        <dbReference type="SAM" id="MobiDB-lite"/>
    </source>
</evidence>
<dbReference type="InterPro" id="IPR036388">
    <property type="entry name" value="WH-like_DNA-bd_sf"/>
</dbReference>
<sequence>MAAASTSTKISSDDARHVIGGAHEDIRLTFACCQKAVIDRLEELTREADDILEKPQDEDNKLKEIVDGVNKIKQDTKSQLQHLQGPPTSDVSDKNIGNETGEDTTAGRFDVQSAEQCEDQSAKQWQTLEMKLEKILENAAMRYKFADYKNLDGSLKNCLLCLAIFPQDANIQKRTLIYWWIREGIVNATTEKTAEKVGDYCFKQLLKGRWIDPVNNNISSKKAREFKMDQWVRWLVIYLARKEGFFNLDKTGMPSSSPSICPRVCLLKSNKPPPRLESRRSFLGDINQEVFNVTAERLSAQDLFSKLKEMKSLLVLQLGRWQTSAERHIELVDDNSEFLKLSLPKRLRYLSLAGISRIKALPSSVQNLSHLKILDLRSCQNLEHLGEEIVFLKGSLTHLDVSECYMLEHMPKALGSLSQLEVLKGFIFVLRKLSISIGGEAKIQPKEMTKLKEINGLHSLAIIWGKLSLTLPEDDRQRLDRNWTELSYPSDLEKLDLRCFPKENLWLEPVSLKKLKKLYIRGGQVMNIDIQDESDTRMNVKNDSVEFLHKLRMEWPELEIWFPQLNYLEIYDCPKIQHCPQLDKEYVWIADGKPVAGYRGRTYS</sequence>
<dbReference type="Pfam" id="PF23598">
    <property type="entry name" value="LRR_14"/>
    <property type="match status" value="1"/>
</dbReference>
<dbReference type="InterPro" id="IPR058922">
    <property type="entry name" value="WHD_DRP"/>
</dbReference>
<evidence type="ECO:0000313" key="7">
    <source>
        <dbReference type="Proteomes" id="UP000230069"/>
    </source>
</evidence>
<dbReference type="STRING" id="218851.A0A2G5CNT0"/>
<dbReference type="Gene3D" id="3.80.10.10">
    <property type="entry name" value="Ribonuclease Inhibitor"/>
    <property type="match status" value="2"/>
</dbReference>
<evidence type="ECO:0008006" key="8">
    <source>
        <dbReference type="Google" id="ProtNLM"/>
    </source>
</evidence>
<dbReference type="OrthoDB" id="1934998at2759"/>
<organism evidence="6 7">
    <name type="scientific">Aquilegia coerulea</name>
    <name type="common">Rocky mountain columbine</name>
    <dbReference type="NCBI Taxonomy" id="218851"/>
    <lineage>
        <taxon>Eukaryota</taxon>
        <taxon>Viridiplantae</taxon>
        <taxon>Streptophyta</taxon>
        <taxon>Embryophyta</taxon>
        <taxon>Tracheophyta</taxon>
        <taxon>Spermatophyta</taxon>
        <taxon>Magnoliopsida</taxon>
        <taxon>Ranunculales</taxon>
        <taxon>Ranunculaceae</taxon>
        <taxon>Thalictroideae</taxon>
        <taxon>Aquilegia</taxon>
    </lineage>
</organism>
<dbReference type="Proteomes" id="UP000230069">
    <property type="component" value="Unassembled WGS sequence"/>
</dbReference>
<dbReference type="EMBL" id="KZ305060">
    <property type="protein sequence ID" value="PIA32953.1"/>
    <property type="molecule type" value="Genomic_DNA"/>
</dbReference>
<evidence type="ECO:0000256" key="1">
    <source>
        <dbReference type="ARBA" id="ARBA00022737"/>
    </source>
</evidence>
<dbReference type="InterPro" id="IPR032675">
    <property type="entry name" value="LRR_dom_sf"/>
</dbReference>
<evidence type="ECO:0000259" key="4">
    <source>
        <dbReference type="Pfam" id="PF23559"/>
    </source>
</evidence>
<evidence type="ECO:0000256" key="2">
    <source>
        <dbReference type="ARBA" id="ARBA00022821"/>
    </source>
</evidence>